<name>A0A1F5NK29_9BACT</name>
<gene>
    <name evidence="2" type="ORF">A2751_02350</name>
</gene>
<keyword evidence="1" id="KW-0472">Membrane</keyword>
<evidence type="ECO:0000313" key="3">
    <source>
        <dbReference type="Proteomes" id="UP000176864"/>
    </source>
</evidence>
<evidence type="ECO:0000313" key="2">
    <source>
        <dbReference type="EMBL" id="OGE77862.1"/>
    </source>
</evidence>
<reference evidence="2 3" key="1">
    <citation type="journal article" date="2016" name="Nat. Commun.">
        <title>Thousands of microbial genomes shed light on interconnected biogeochemical processes in an aquifer system.</title>
        <authorList>
            <person name="Anantharaman K."/>
            <person name="Brown C.T."/>
            <person name="Hug L.A."/>
            <person name="Sharon I."/>
            <person name="Castelle C.J."/>
            <person name="Probst A.J."/>
            <person name="Thomas B.C."/>
            <person name="Singh A."/>
            <person name="Wilkins M.J."/>
            <person name="Karaoz U."/>
            <person name="Brodie E.L."/>
            <person name="Williams K.H."/>
            <person name="Hubbard S.S."/>
            <person name="Banfield J.F."/>
        </authorList>
    </citation>
    <scope>NUCLEOTIDE SEQUENCE [LARGE SCALE GENOMIC DNA]</scope>
</reference>
<dbReference type="Proteomes" id="UP000176864">
    <property type="component" value="Unassembled WGS sequence"/>
</dbReference>
<protein>
    <submittedName>
        <fullName evidence="2">Uncharacterized protein</fullName>
    </submittedName>
</protein>
<dbReference type="AlphaFoldDB" id="A0A1F5NK29"/>
<proteinExistence type="predicted"/>
<feature type="transmembrane region" description="Helical" evidence="1">
    <location>
        <begin position="83"/>
        <end position="105"/>
    </location>
</feature>
<sequence length="337" mass="37019">MVDQSLVSYIKQNIRDGFPQNEIQTALVSAGWETADINEAFIQAGLMPQSKAAPVNLPPELAGEGLTYSPTEHTSFLARHGRLLIVIVVMIILLPVLAYGGFWAYQRYAVKSENLPTQVGIPTEVGTPPPAAPQIDAQAVIRDEQRLKDIESLQTALETYFTAKKTYPKLLDELMAEKILTSVPTDPKSGVQYLYSPFGQTSTDYSLSFILESDIGTLKKGLNEVSPGKPLKPEIIKSQEEAVRGATTKPISASLQITDLSQSPFYAGEEVTVSINSSVALDQVFLLVNHMKLTDEHFPFNIRFSAPRNPGEYPVQIFGFTNDGETFIQATKLTVKP</sequence>
<organism evidence="2 3">
    <name type="scientific">Candidatus Doudnabacteria bacterium RIFCSPHIGHO2_01_FULL_46_14</name>
    <dbReference type="NCBI Taxonomy" id="1817824"/>
    <lineage>
        <taxon>Bacteria</taxon>
        <taxon>Candidatus Doudnaibacteriota</taxon>
    </lineage>
</organism>
<keyword evidence="1" id="KW-1133">Transmembrane helix</keyword>
<dbReference type="EMBL" id="MFEK01000016">
    <property type="protein sequence ID" value="OGE77862.1"/>
    <property type="molecule type" value="Genomic_DNA"/>
</dbReference>
<evidence type="ECO:0000256" key="1">
    <source>
        <dbReference type="SAM" id="Phobius"/>
    </source>
</evidence>
<accession>A0A1F5NK29</accession>
<keyword evidence="1" id="KW-0812">Transmembrane</keyword>
<dbReference type="STRING" id="1817824.A2751_02350"/>
<comment type="caution">
    <text evidence="2">The sequence shown here is derived from an EMBL/GenBank/DDBJ whole genome shotgun (WGS) entry which is preliminary data.</text>
</comment>